<evidence type="ECO:0000256" key="4">
    <source>
        <dbReference type="ARBA" id="ARBA00022840"/>
    </source>
</evidence>
<dbReference type="GO" id="GO:0004674">
    <property type="term" value="F:protein serine/threonine kinase activity"/>
    <property type="evidence" value="ECO:0007669"/>
    <property type="project" value="UniProtKB-KW"/>
</dbReference>
<dbReference type="AlphaFoldDB" id="A0A1V9YJX6"/>
<keyword evidence="8" id="KW-0723">Serine/threonine-protein kinase</keyword>
<name>A0A1V9YJX6_ACHHY</name>
<dbReference type="Gene3D" id="3.30.200.20">
    <property type="entry name" value="Phosphorylase Kinase, domain 1"/>
    <property type="match status" value="1"/>
</dbReference>
<evidence type="ECO:0000256" key="5">
    <source>
        <dbReference type="ARBA" id="ARBA00023193"/>
    </source>
</evidence>
<evidence type="ECO:0000313" key="12">
    <source>
        <dbReference type="Proteomes" id="UP000243579"/>
    </source>
</evidence>
<dbReference type="GO" id="GO:0110031">
    <property type="term" value="P:negative regulation of G2/MI transition of meiotic cell cycle"/>
    <property type="evidence" value="ECO:0007669"/>
    <property type="project" value="TreeGrafter"/>
</dbReference>
<evidence type="ECO:0000256" key="7">
    <source>
        <dbReference type="PROSITE-ProRule" id="PRU10141"/>
    </source>
</evidence>
<accession>A0A1V9YJX6</accession>
<keyword evidence="12" id="KW-1185">Reference proteome</keyword>
<evidence type="ECO:0000256" key="2">
    <source>
        <dbReference type="ARBA" id="ARBA00022741"/>
    </source>
</evidence>
<evidence type="ECO:0000256" key="9">
    <source>
        <dbReference type="SAM" id="MobiDB-lite"/>
    </source>
</evidence>
<dbReference type="PANTHER" id="PTHR11042:SF190">
    <property type="entry name" value="MITOSIS INHIBITOR PROTEIN KINASE MIK1"/>
    <property type="match status" value="1"/>
</dbReference>
<gene>
    <name evidence="11" type="ORF">ACHHYP_11080</name>
</gene>
<dbReference type="PROSITE" id="PS00107">
    <property type="entry name" value="PROTEIN_KINASE_ATP"/>
    <property type="match status" value="1"/>
</dbReference>
<evidence type="ECO:0000313" key="11">
    <source>
        <dbReference type="EMBL" id="OQR86018.1"/>
    </source>
</evidence>
<dbReference type="Proteomes" id="UP000243579">
    <property type="component" value="Unassembled WGS sequence"/>
</dbReference>
<feature type="region of interest" description="Disordered" evidence="9">
    <location>
        <begin position="39"/>
        <end position="58"/>
    </location>
</feature>
<dbReference type="GO" id="GO:0017148">
    <property type="term" value="P:negative regulation of translation"/>
    <property type="evidence" value="ECO:0007669"/>
    <property type="project" value="UniProtKB-KW"/>
</dbReference>
<dbReference type="EMBL" id="JNBR01001541">
    <property type="protein sequence ID" value="OQR86018.1"/>
    <property type="molecule type" value="Genomic_DNA"/>
</dbReference>
<dbReference type="GO" id="GO:0005634">
    <property type="term" value="C:nucleus"/>
    <property type="evidence" value="ECO:0007669"/>
    <property type="project" value="TreeGrafter"/>
</dbReference>
<keyword evidence="2 7" id="KW-0547">Nucleotide-binding</keyword>
<evidence type="ECO:0000256" key="3">
    <source>
        <dbReference type="ARBA" id="ARBA00022777"/>
    </source>
</evidence>
<dbReference type="OrthoDB" id="1688503at2759"/>
<dbReference type="InterPro" id="IPR017441">
    <property type="entry name" value="Protein_kinase_ATP_BS"/>
</dbReference>
<feature type="region of interest" description="Disordered" evidence="9">
    <location>
        <begin position="112"/>
        <end position="141"/>
    </location>
</feature>
<dbReference type="PROSITE" id="PS00108">
    <property type="entry name" value="PROTEIN_KINASE_ST"/>
    <property type="match status" value="1"/>
</dbReference>
<comment type="similarity">
    <text evidence="6">Belongs to the protein kinase superfamily. Ser/Thr protein kinase family. GCN2 subfamily.</text>
</comment>
<dbReference type="InterPro" id="IPR011009">
    <property type="entry name" value="Kinase-like_dom_sf"/>
</dbReference>
<feature type="binding site" evidence="7">
    <location>
        <position position="209"/>
    </location>
    <ligand>
        <name>ATP</name>
        <dbReference type="ChEBI" id="CHEBI:30616"/>
    </ligand>
</feature>
<evidence type="ECO:0000259" key="10">
    <source>
        <dbReference type="PROSITE" id="PS50011"/>
    </source>
</evidence>
<dbReference type="InterPro" id="IPR000719">
    <property type="entry name" value="Prot_kinase_dom"/>
</dbReference>
<sequence>MLAFETPLPKRHHVLHAGSPLRSKLCFDDLSPVPMLPTSPTASPAWATPSVSSPPPLVQERGQVRLNLSSQFDDVSSDSSSDSDPETTTATISNASSYSLDTSALIEDVLKSPTKKPRKTVRRAFHRSSRCPPTPMRTPPWAKKALTPVKGGLLRQSSLACTKVLVALPGAPVKSYFESFESAKWIGAGAFSDVYKVTTSDHEIFAVKKSKLPLRSKRDRERLLQEIKIYERLTHSAPACPYLVQYFQAWQERGHLYLQTELCPAGTLQDWLDTARENGAKPVPEELLWSILHDVSMGLACIHSHNIVHLDIKPANLFVAATGMVKIGDFGLAMDVAGDGDGEGDQTYMAPELLASSTRSAPADIFSLGLTLLEMAQMTPLPQNGPEWHALRENNLPKLPYSTALTMLLAQMLRPEPSQRPTAAQISERPELVAVPSTLIKVVRLA</sequence>
<keyword evidence="3 11" id="KW-0418">Kinase</keyword>
<protein>
    <submittedName>
        <fullName evidence="11">Ser/thr kinase</fullName>
    </submittedName>
</protein>
<feature type="compositionally biased region" description="Low complexity" evidence="9">
    <location>
        <begin position="71"/>
        <end position="82"/>
    </location>
</feature>
<proteinExistence type="inferred from homology"/>
<reference evidence="11 12" key="1">
    <citation type="journal article" date="2014" name="Genome Biol. Evol.">
        <title>The secreted proteins of Achlya hypogyna and Thraustotheca clavata identify the ancestral oomycete secretome and reveal gene acquisitions by horizontal gene transfer.</title>
        <authorList>
            <person name="Misner I."/>
            <person name="Blouin N."/>
            <person name="Leonard G."/>
            <person name="Richards T.A."/>
            <person name="Lane C.E."/>
        </authorList>
    </citation>
    <scope>NUCLEOTIDE SEQUENCE [LARGE SCALE GENOMIC DNA]</scope>
    <source>
        <strain evidence="11 12">ATCC 48635</strain>
    </source>
</reference>
<dbReference type="STRING" id="1202772.A0A1V9YJX6"/>
<dbReference type="GO" id="GO:0005524">
    <property type="term" value="F:ATP binding"/>
    <property type="evidence" value="ECO:0007669"/>
    <property type="project" value="UniProtKB-UniRule"/>
</dbReference>
<feature type="domain" description="Protein kinase" evidence="10">
    <location>
        <begin position="180"/>
        <end position="432"/>
    </location>
</feature>
<dbReference type="GO" id="GO:0005737">
    <property type="term" value="C:cytoplasm"/>
    <property type="evidence" value="ECO:0007669"/>
    <property type="project" value="TreeGrafter"/>
</dbReference>
<evidence type="ECO:0000256" key="8">
    <source>
        <dbReference type="RuleBase" id="RU000304"/>
    </source>
</evidence>
<keyword evidence="4 7" id="KW-0067">ATP-binding</keyword>
<keyword evidence="1" id="KW-0808">Transferase</keyword>
<dbReference type="SUPFAM" id="SSF56112">
    <property type="entry name" value="Protein kinase-like (PK-like)"/>
    <property type="match status" value="1"/>
</dbReference>
<dbReference type="Gene3D" id="1.10.510.10">
    <property type="entry name" value="Transferase(Phosphotransferase) domain 1"/>
    <property type="match status" value="1"/>
</dbReference>
<comment type="caution">
    <text evidence="11">The sequence shown here is derived from an EMBL/GenBank/DDBJ whole genome shotgun (WGS) entry which is preliminary data.</text>
</comment>
<dbReference type="InterPro" id="IPR050339">
    <property type="entry name" value="CC_SR_Kinase"/>
</dbReference>
<feature type="compositionally biased region" description="Basic residues" evidence="9">
    <location>
        <begin position="113"/>
        <end position="129"/>
    </location>
</feature>
<dbReference type="PANTHER" id="PTHR11042">
    <property type="entry name" value="EUKARYOTIC TRANSLATION INITIATION FACTOR 2-ALPHA KINASE EIF2-ALPHA KINASE -RELATED"/>
    <property type="match status" value="1"/>
</dbReference>
<keyword evidence="5" id="KW-0652">Protein synthesis inhibitor</keyword>
<dbReference type="SMART" id="SM00220">
    <property type="entry name" value="S_TKc"/>
    <property type="match status" value="1"/>
</dbReference>
<feature type="region of interest" description="Disordered" evidence="9">
    <location>
        <begin position="71"/>
        <end position="94"/>
    </location>
</feature>
<dbReference type="InterPro" id="IPR008271">
    <property type="entry name" value="Ser/Thr_kinase_AS"/>
</dbReference>
<organism evidence="11 12">
    <name type="scientific">Achlya hypogyna</name>
    <name type="common">Oomycete</name>
    <name type="synonym">Protoachlya hypogyna</name>
    <dbReference type="NCBI Taxonomy" id="1202772"/>
    <lineage>
        <taxon>Eukaryota</taxon>
        <taxon>Sar</taxon>
        <taxon>Stramenopiles</taxon>
        <taxon>Oomycota</taxon>
        <taxon>Saprolegniomycetes</taxon>
        <taxon>Saprolegniales</taxon>
        <taxon>Achlyaceae</taxon>
        <taxon>Achlya</taxon>
    </lineage>
</organism>
<evidence type="ECO:0000256" key="1">
    <source>
        <dbReference type="ARBA" id="ARBA00022679"/>
    </source>
</evidence>
<dbReference type="PROSITE" id="PS50011">
    <property type="entry name" value="PROTEIN_KINASE_DOM"/>
    <property type="match status" value="1"/>
</dbReference>
<evidence type="ECO:0000256" key="6">
    <source>
        <dbReference type="ARBA" id="ARBA00037982"/>
    </source>
</evidence>
<dbReference type="Pfam" id="PF00069">
    <property type="entry name" value="Pkinase"/>
    <property type="match status" value="1"/>
</dbReference>